<dbReference type="Pfam" id="PF13639">
    <property type="entry name" value="zf-RING_2"/>
    <property type="match status" value="1"/>
</dbReference>
<keyword evidence="2 4" id="KW-0863">Zinc-finger</keyword>
<evidence type="ECO:0000313" key="7">
    <source>
        <dbReference type="Proteomes" id="UP000011083"/>
    </source>
</evidence>
<evidence type="ECO:0000313" key="6">
    <source>
        <dbReference type="EMBL" id="ELR22287.1"/>
    </source>
</evidence>
<evidence type="ECO:0000256" key="1">
    <source>
        <dbReference type="ARBA" id="ARBA00022723"/>
    </source>
</evidence>
<dbReference type="GO" id="GO:0006511">
    <property type="term" value="P:ubiquitin-dependent protein catabolic process"/>
    <property type="evidence" value="ECO:0007669"/>
    <property type="project" value="TreeGrafter"/>
</dbReference>
<dbReference type="KEGG" id="acan:ACA1_251810"/>
<evidence type="ECO:0000256" key="4">
    <source>
        <dbReference type="PROSITE-ProRule" id="PRU00175"/>
    </source>
</evidence>
<dbReference type="OrthoDB" id="18015at2759"/>
<keyword evidence="7" id="KW-1185">Reference proteome</keyword>
<accession>L8HAL1</accession>
<protein>
    <submittedName>
        <fullName evidence="6">Zinc finger (C3HC4type RING finger) family protein</fullName>
    </submittedName>
</protein>
<dbReference type="PANTHER" id="PTHR45931">
    <property type="entry name" value="SI:CH211-59O9.10"/>
    <property type="match status" value="1"/>
</dbReference>
<dbReference type="GO" id="GO:0008270">
    <property type="term" value="F:zinc ion binding"/>
    <property type="evidence" value="ECO:0007669"/>
    <property type="project" value="UniProtKB-KW"/>
</dbReference>
<dbReference type="STRING" id="1257118.L8HAL1"/>
<keyword evidence="3" id="KW-0862">Zinc</keyword>
<dbReference type="SUPFAM" id="SSF57850">
    <property type="entry name" value="RING/U-box"/>
    <property type="match status" value="1"/>
</dbReference>
<dbReference type="InterPro" id="IPR013083">
    <property type="entry name" value="Znf_RING/FYVE/PHD"/>
</dbReference>
<dbReference type="GO" id="GO:0005634">
    <property type="term" value="C:nucleus"/>
    <property type="evidence" value="ECO:0007669"/>
    <property type="project" value="TreeGrafter"/>
</dbReference>
<evidence type="ECO:0000256" key="3">
    <source>
        <dbReference type="ARBA" id="ARBA00022833"/>
    </source>
</evidence>
<organism evidence="6 7">
    <name type="scientific">Acanthamoeba castellanii (strain ATCC 30010 / Neff)</name>
    <dbReference type="NCBI Taxonomy" id="1257118"/>
    <lineage>
        <taxon>Eukaryota</taxon>
        <taxon>Amoebozoa</taxon>
        <taxon>Discosea</taxon>
        <taxon>Longamoebia</taxon>
        <taxon>Centramoebida</taxon>
        <taxon>Acanthamoebidae</taxon>
        <taxon>Acanthamoeba</taxon>
    </lineage>
</organism>
<proteinExistence type="predicted"/>
<dbReference type="VEuPathDB" id="AmoebaDB:ACA1_251810"/>
<evidence type="ECO:0000256" key="2">
    <source>
        <dbReference type="ARBA" id="ARBA00022771"/>
    </source>
</evidence>
<reference evidence="6 7" key="1">
    <citation type="journal article" date="2013" name="Genome Biol.">
        <title>Genome of Acanthamoeba castellanii highlights extensive lateral gene transfer and early evolution of tyrosine kinase signaling.</title>
        <authorList>
            <person name="Clarke M."/>
            <person name="Lohan A.J."/>
            <person name="Liu B."/>
            <person name="Lagkouvardos I."/>
            <person name="Roy S."/>
            <person name="Zafar N."/>
            <person name="Bertelli C."/>
            <person name="Schilde C."/>
            <person name="Kianianmomeni A."/>
            <person name="Burglin T.R."/>
            <person name="Frech C."/>
            <person name="Turcotte B."/>
            <person name="Kopec K.O."/>
            <person name="Synnott J.M."/>
            <person name="Choo C."/>
            <person name="Paponov I."/>
            <person name="Finkler A."/>
            <person name="Soon Heng Tan C."/>
            <person name="Hutchins A.P."/>
            <person name="Weinmeier T."/>
            <person name="Rattei T."/>
            <person name="Chu J.S."/>
            <person name="Gimenez G."/>
            <person name="Irimia M."/>
            <person name="Rigden D.J."/>
            <person name="Fitzpatrick D.A."/>
            <person name="Lorenzo-Morales J."/>
            <person name="Bateman A."/>
            <person name="Chiu C.H."/>
            <person name="Tang P."/>
            <person name="Hegemann P."/>
            <person name="Fromm H."/>
            <person name="Raoult D."/>
            <person name="Greub G."/>
            <person name="Miranda-Saavedra D."/>
            <person name="Chen N."/>
            <person name="Nash P."/>
            <person name="Ginger M.L."/>
            <person name="Horn M."/>
            <person name="Schaap P."/>
            <person name="Caler L."/>
            <person name="Loftus B."/>
        </authorList>
    </citation>
    <scope>NUCLEOTIDE SEQUENCE [LARGE SCALE GENOMIC DNA]</scope>
    <source>
        <strain evidence="6 7">Neff</strain>
    </source>
</reference>
<dbReference type="Proteomes" id="UP000011083">
    <property type="component" value="Unassembled WGS sequence"/>
</dbReference>
<dbReference type="RefSeq" id="XP_004367543.1">
    <property type="nucleotide sequence ID" value="XM_004367486.1"/>
</dbReference>
<dbReference type="Gene3D" id="3.30.40.10">
    <property type="entry name" value="Zinc/RING finger domain, C3HC4 (zinc finger)"/>
    <property type="match status" value="1"/>
</dbReference>
<dbReference type="GeneID" id="14923218"/>
<dbReference type="GO" id="GO:0061630">
    <property type="term" value="F:ubiquitin protein ligase activity"/>
    <property type="evidence" value="ECO:0007669"/>
    <property type="project" value="TreeGrafter"/>
</dbReference>
<feature type="domain" description="RING-type" evidence="5">
    <location>
        <begin position="43"/>
        <end position="84"/>
    </location>
</feature>
<dbReference type="SMART" id="SM00184">
    <property type="entry name" value="RING"/>
    <property type="match status" value="1"/>
</dbReference>
<keyword evidence="1" id="KW-0479">Metal-binding</keyword>
<dbReference type="PANTHER" id="PTHR45931:SF3">
    <property type="entry name" value="RING ZINC FINGER-CONTAINING PROTEIN"/>
    <property type="match status" value="1"/>
</dbReference>
<dbReference type="OMA" id="RHMSARF"/>
<dbReference type="InterPro" id="IPR051834">
    <property type="entry name" value="RING_finger_E3_ligase"/>
</dbReference>
<evidence type="ECO:0000259" key="5">
    <source>
        <dbReference type="PROSITE" id="PS50089"/>
    </source>
</evidence>
<dbReference type="InterPro" id="IPR001841">
    <property type="entry name" value="Znf_RING"/>
</dbReference>
<dbReference type="InterPro" id="IPR011016">
    <property type="entry name" value="Znf_RING-CH"/>
</dbReference>
<dbReference type="EMBL" id="KB007885">
    <property type="protein sequence ID" value="ELR22287.1"/>
    <property type="molecule type" value="Genomic_DNA"/>
</dbReference>
<dbReference type="PROSITE" id="PS50089">
    <property type="entry name" value="ZF_RING_2"/>
    <property type="match status" value="1"/>
</dbReference>
<dbReference type="FunFam" id="3.30.40.10:FF:000388">
    <property type="entry name" value="Putative RING zinc finger domain superfamily protein"/>
    <property type="match status" value="1"/>
</dbReference>
<dbReference type="AlphaFoldDB" id="L8HAL1"/>
<name>L8HAL1_ACACF</name>
<sequence length="95" mass="10320">MGSVAIAPSAVTVDQLPTHPFSSAQLRRTGGEGGELDEQLTTCTICLVEYEDGELLKTLPCLHSYHQECIDEWLSGNKLCPICKFDVTTAPSTYS</sequence>
<gene>
    <name evidence="6" type="ORF">ACA1_251810</name>
</gene>
<dbReference type="SMART" id="SM00744">
    <property type="entry name" value="RINGv"/>
    <property type="match status" value="1"/>
</dbReference>